<comment type="caution">
    <text evidence="2">The sequence shown here is derived from an EMBL/GenBank/DDBJ whole genome shotgun (WGS) entry which is preliminary data.</text>
</comment>
<evidence type="ECO:0000313" key="3">
    <source>
        <dbReference type="Proteomes" id="UP000632222"/>
    </source>
</evidence>
<proteinExistence type="predicted"/>
<sequence>MKAAMQGMFNGLAVLALLVGFASGRLVVHNNFWWLLLGLGLLIFALTWPLYRRRFERIRAVAGWLYVGLAAGLILQTWLHWWNHNLWWVGVPSGLGQVYLAFTLPKNLNARVWTWVLNRKHLPEWLSEHEQSRMQVLASGVLTVYEVTEITEHREGGLLQSQERKTLNHEVRMQGETLFSGKRKDAEEWLLDRYRAHRKSRKLPLSPEVSARETLTRQEAVPVETTSDMWTELSYPTRDEILRYSPYEVRFWTRTGVGLNQLKGPYVLLHQEGERDFLFLEGENHWHVDPDDLGLVERTEVWLRGLKVAEQTSFDAAEADVLSRYQEYRQIRGLNPHYHQSTEQSWASKKRLSVTEVLQYQPLVIRVLYESGEARQLGFDAQGRAFFLIHSTEEKPVQYLSDRAEIRWFELYNGQELLVQFKVLDDVRDYLLTQYADKLDMEFEDL</sequence>
<reference evidence="3" key="1">
    <citation type="journal article" date="2019" name="Int. J. Syst. Evol. Microbiol.">
        <title>The Global Catalogue of Microorganisms (GCM) 10K type strain sequencing project: providing services to taxonomists for standard genome sequencing and annotation.</title>
        <authorList>
            <consortium name="The Broad Institute Genomics Platform"/>
            <consortium name="The Broad Institute Genome Sequencing Center for Infectious Disease"/>
            <person name="Wu L."/>
            <person name="Ma J."/>
        </authorList>
    </citation>
    <scope>NUCLEOTIDE SEQUENCE [LARGE SCALE GENOMIC DNA]</scope>
    <source>
        <strain evidence="3">JCM 14370</strain>
    </source>
</reference>
<feature type="transmembrane region" description="Helical" evidence="1">
    <location>
        <begin position="32"/>
        <end position="51"/>
    </location>
</feature>
<protein>
    <submittedName>
        <fullName evidence="2">Uncharacterized protein</fullName>
    </submittedName>
</protein>
<organism evidence="2 3">
    <name type="scientific">Deinococcus roseus</name>
    <dbReference type="NCBI Taxonomy" id="392414"/>
    <lineage>
        <taxon>Bacteria</taxon>
        <taxon>Thermotogati</taxon>
        <taxon>Deinococcota</taxon>
        <taxon>Deinococci</taxon>
        <taxon>Deinococcales</taxon>
        <taxon>Deinococcaceae</taxon>
        <taxon>Deinococcus</taxon>
    </lineage>
</organism>
<keyword evidence="1" id="KW-0472">Membrane</keyword>
<name>A0ABQ2D0E8_9DEIO</name>
<evidence type="ECO:0000256" key="1">
    <source>
        <dbReference type="SAM" id="Phobius"/>
    </source>
</evidence>
<keyword evidence="3" id="KW-1185">Reference proteome</keyword>
<dbReference type="EMBL" id="BMOD01000005">
    <property type="protein sequence ID" value="GGJ32191.1"/>
    <property type="molecule type" value="Genomic_DNA"/>
</dbReference>
<keyword evidence="1" id="KW-0812">Transmembrane</keyword>
<dbReference type="Proteomes" id="UP000632222">
    <property type="component" value="Unassembled WGS sequence"/>
</dbReference>
<evidence type="ECO:0000313" key="2">
    <source>
        <dbReference type="EMBL" id="GGJ32191.1"/>
    </source>
</evidence>
<accession>A0ABQ2D0E8</accession>
<feature type="transmembrane region" description="Helical" evidence="1">
    <location>
        <begin position="63"/>
        <end position="81"/>
    </location>
</feature>
<dbReference type="RefSeq" id="WP_189002354.1">
    <property type="nucleotide sequence ID" value="NZ_BMOD01000005.1"/>
</dbReference>
<keyword evidence="1" id="KW-1133">Transmembrane helix</keyword>
<gene>
    <name evidence="2" type="ORF">GCM10008938_18010</name>
</gene>